<evidence type="ECO:0000256" key="2">
    <source>
        <dbReference type="ARBA" id="ARBA00022448"/>
    </source>
</evidence>
<dbReference type="CDD" id="cd03214">
    <property type="entry name" value="ABC_Iron-Siderophores_B12_Hemin"/>
    <property type="match status" value="1"/>
</dbReference>
<sequence length="266" mass="29890">MVITVSNLDLSYGTRKVLDQISLRLEEGQFISLIGPNGCGKSSLLKAMLGIIPVKKGQTFLDGQDLKSLKSKERTKRIAFLPQSPKVIEDISVVDFVSLGRYHSKKLFLPLSQTDKDLVAKALDWVGLSDFADQSVLSLSGGQLQRAFLAMVLAQDTDYIFLDEPTSYLDVNHQIEFIELLKKLQVEQGKTIVIVLHELPLVSKYSDQVVALHQGKVYQTGKPSEVFTDQMLLDVFSICATICPIRDSQQVMCYDFRKTDQWDRIT</sequence>
<keyword evidence="3" id="KW-1003">Cell membrane</keyword>
<evidence type="ECO:0000256" key="3">
    <source>
        <dbReference type="ARBA" id="ARBA00022475"/>
    </source>
</evidence>
<dbReference type="Gene3D" id="3.40.50.300">
    <property type="entry name" value="P-loop containing nucleotide triphosphate hydrolases"/>
    <property type="match status" value="1"/>
</dbReference>
<dbReference type="GO" id="GO:0005524">
    <property type="term" value="F:ATP binding"/>
    <property type="evidence" value="ECO:0007669"/>
    <property type="project" value="UniProtKB-KW"/>
</dbReference>
<dbReference type="Pfam" id="PF00005">
    <property type="entry name" value="ABC_tran"/>
    <property type="match status" value="1"/>
</dbReference>
<dbReference type="PROSITE" id="PS50893">
    <property type="entry name" value="ABC_TRANSPORTER_2"/>
    <property type="match status" value="1"/>
</dbReference>
<protein>
    <submittedName>
        <fullName evidence="11">Iron complex transport system ATP-binding protein</fullName>
    </submittedName>
</protein>
<keyword evidence="6 11" id="KW-0067">ATP-binding</keyword>
<evidence type="ECO:0000313" key="12">
    <source>
        <dbReference type="Proteomes" id="UP000809081"/>
    </source>
</evidence>
<dbReference type="InterPro" id="IPR051535">
    <property type="entry name" value="Siderophore_ABC-ATPase"/>
</dbReference>
<dbReference type="EMBL" id="JAFBEI010000007">
    <property type="protein sequence ID" value="MBM7635673.1"/>
    <property type="molecule type" value="Genomic_DNA"/>
</dbReference>
<comment type="caution">
    <text evidence="11">The sequence shown here is derived from an EMBL/GenBank/DDBJ whole genome shotgun (WGS) entry which is preliminary data.</text>
</comment>
<keyword evidence="7" id="KW-0408">Iron</keyword>
<feature type="domain" description="ABC transporter" evidence="10">
    <location>
        <begin position="3"/>
        <end position="239"/>
    </location>
</feature>
<dbReference type="Proteomes" id="UP000809081">
    <property type="component" value="Unassembled WGS sequence"/>
</dbReference>
<dbReference type="PROSITE" id="PS00211">
    <property type="entry name" value="ABC_TRANSPORTER_1"/>
    <property type="match status" value="1"/>
</dbReference>
<dbReference type="RefSeq" id="WP_205016607.1">
    <property type="nucleotide sequence ID" value="NZ_JAFBEI010000007.1"/>
</dbReference>
<gene>
    <name evidence="11" type="ORF">JOC31_000474</name>
</gene>
<accession>A0ABS2PJS0</accession>
<evidence type="ECO:0000313" key="11">
    <source>
        <dbReference type="EMBL" id="MBM7635673.1"/>
    </source>
</evidence>
<organism evidence="11 12">
    <name type="scientific">Streptococcus saliviloxodontae</name>
    <dbReference type="NCBI Taxonomy" id="1349416"/>
    <lineage>
        <taxon>Bacteria</taxon>
        <taxon>Bacillati</taxon>
        <taxon>Bacillota</taxon>
        <taxon>Bacilli</taxon>
        <taxon>Lactobacillales</taxon>
        <taxon>Streptococcaceae</taxon>
        <taxon>Streptococcus</taxon>
    </lineage>
</organism>
<name>A0ABS2PJS0_9STRE</name>
<reference evidence="11 12" key="1">
    <citation type="submission" date="2021-01" db="EMBL/GenBank/DDBJ databases">
        <title>Genomic Encyclopedia of Type Strains, Phase IV (KMG-IV): sequencing the most valuable type-strain genomes for metagenomic binning, comparative biology and taxonomic classification.</title>
        <authorList>
            <person name="Goeker M."/>
        </authorList>
    </citation>
    <scope>NUCLEOTIDE SEQUENCE [LARGE SCALE GENOMIC DNA]</scope>
    <source>
        <strain evidence="11 12">DSM 27513</strain>
    </source>
</reference>
<keyword evidence="8" id="KW-0406">Ion transport</keyword>
<evidence type="ECO:0000256" key="7">
    <source>
        <dbReference type="ARBA" id="ARBA00023004"/>
    </source>
</evidence>
<keyword evidence="2" id="KW-0813">Transport</keyword>
<dbReference type="SMART" id="SM00382">
    <property type="entry name" value="AAA"/>
    <property type="match status" value="1"/>
</dbReference>
<dbReference type="PANTHER" id="PTHR42771:SF2">
    <property type="entry name" value="IRON(3+)-HYDROXAMATE IMPORT ATP-BINDING PROTEIN FHUC"/>
    <property type="match status" value="1"/>
</dbReference>
<dbReference type="InterPro" id="IPR027417">
    <property type="entry name" value="P-loop_NTPase"/>
</dbReference>
<proteinExistence type="predicted"/>
<evidence type="ECO:0000256" key="5">
    <source>
        <dbReference type="ARBA" id="ARBA00022741"/>
    </source>
</evidence>
<dbReference type="InterPro" id="IPR003593">
    <property type="entry name" value="AAA+_ATPase"/>
</dbReference>
<dbReference type="PANTHER" id="PTHR42771">
    <property type="entry name" value="IRON(3+)-HYDROXAMATE IMPORT ATP-BINDING PROTEIN FHUC"/>
    <property type="match status" value="1"/>
</dbReference>
<comment type="subcellular location">
    <subcellularLocation>
        <location evidence="1">Cell membrane</location>
        <topology evidence="1">Peripheral membrane protein</topology>
    </subcellularLocation>
</comment>
<dbReference type="InterPro" id="IPR017871">
    <property type="entry name" value="ABC_transporter-like_CS"/>
</dbReference>
<keyword evidence="5" id="KW-0547">Nucleotide-binding</keyword>
<evidence type="ECO:0000256" key="4">
    <source>
        <dbReference type="ARBA" id="ARBA00022496"/>
    </source>
</evidence>
<evidence type="ECO:0000256" key="9">
    <source>
        <dbReference type="ARBA" id="ARBA00023136"/>
    </source>
</evidence>
<dbReference type="InterPro" id="IPR003439">
    <property type="entry name" value="ABC_transporter-like_ATP-bd"/>
</dbReference>
<keyword evidence="9" id="KW-0472">Membrane</keyword>
<dbReference type="SUPFAM" id="SSF52540">
    <property type="entry name" value="P-loop containing nucleoside triphosphate hydrolases"/>
    <property type="match status" value="1"/>
</dbReference>
<evidence type="ECO:0000256" key="1">
    <source>
        <dbReference type="ARBA" id="ARBA00004202"/>
    </source>
</evidence>
<evidence type="ECO:0000256" key="8">
    <source>
        <dbReference type="ARBA" id="ARBA00023065"/>
    </source>
</evidence>
<evidence type="ECO:0000259" key="10">
    <source>
        <dbReference type="PROSITE" id="PS50893"/>
    </source>
</evidence>
<keyword evidence="4" id="KW-0410">Iron transport</keyword>
<keyword evidence="12" id="KW-1185">Reference proteome</keyword>
<evidence type="ECO:0000256" key="6">
    <source>
        <dbReference type="ARBA" id="ARBA00022840"/>
    </source>
</evidence>